<proteinExistence type="predicted"/>
<keyword evidence="2" id="KW-1185">Reference proteome</keyword>
<organism evidence="1 2">
    <name type="scientific">Flavobacterium ginsengisoli</name>
    <dbReference type="NCBI Taxonomy" id="871694"/>
    <lineage>
        <taxon>Bacteria</taxon>
        <taxon>Pseudomonadati</taxon>
        <taxon>Bacteroidota</taxon>
        <taxon>Flavobacteriia</taxon>
        <taxon>Flavobacteriales</taxon>
        <taxon>Flavobacteriaceae</taxon>
        <taxon>Flavobacterium</taxon>
    </lineage>
</organism>
<name>A0ABP7F5U3_9FLAO</name>
<evidence type="ECO:0000313" key="1">
    <source>
        <dbReference type="EMBL" id="GAA3732102.1"/>
    </source>
</evidence>
<gene>
    <name evidence="1" type="ORF">GCM10022422_12980</name>
</gene>
<accession>A0ABP7F5U3</accession>
<evidence type="ECO:0008006" key="3">
    <source>
        <dbReference type="Google" id="ProtNLM"/>
    </source>
</evidence>
<dbReference type="RefSeq" id="WP_198857077.1">
    <property type="nucleotide sequence ID" value="NZ_BAABDT010000002.1"/>
</dbReference>
<sequence length="174" mass="19906">MEEIERLILGSKEQKYYRHAIKGFSKSELNDFERLALQLEEAGALDPLGWAFSEIKEGIPQAGRFLVLKGLFDIIKSPEENISLAYDFDEEVEEKYLDIQKLVGEEKLSDFLKTFSKGIISNVIDLLDYGNCNSDGEIGWVLVKTDKEGNLTEKIISGLHEDFLDFEDELKTYK</sequence>
<protein>
    <recommendedName>
        <fullName evidence="3">Knr4/Smi1-like domain-containing protein</fullName>
    </recommendedName>
</protein>
<reference evidence="2" key="1">
    <citation type="journal article" date="2019" name="Int. J. Syst. Evol. Microbiol.">
        <title>The Global Catalogue of Microorganisms (GCM) 10K type strain sequencing project: providing services to taxonomists for standard genome sequencing and annotation.</title>
        <authorList>
            <consortium name="The Broad Institute Genomics Platform"/>
            <consortium name="The Broad Institute Genome Sequencing Center for Infectious Disease"/>
            <person name="Wu L."/>
            <person name="Ma J."/>
        </authorList>
    </citation>
    <scope>NUCLEOTIDE SEQUENCE [LARGE SCALE GENOMIC DNA]</scope>
    <source>
        <strain evidence="2">JCM 17336</strain>
    </source>
</reference>
<evidence type="ECO:0000313" key="2">
    <source>
        <dbReference type="Proteomes" id="UP001501367"/>
    </source>
</evidence>
<comment type="caution">
    <text evidence="1">The sequence shown here is derived from an EMBL/GenBank/DDBJ whole genome shotgun (WGS) entry which is preliminary data.</text>
</comment>
<dbReference type="Proteomes" id="UP001501367">
    <property type="component" value="Unassembled WGS sequence"/>
</dbReference>
<dbReference type="EMBL" id="BAABDT010000002">
    <property type="protein sequence ID" value="GAA3732102.1"/>
    <property type="molecule type" value="Genomic_DNA"/>
</dbReference>